<dbReference type="KEGG" id="nmv:NITMOv2_0829"/>
<proteinExistence type="predicted"/>
<dbReference type="RefSeq" id="WP_053378629.1">
    <property type="nucleotide sequence ID" value="NZ_CP011801.1"/>
</dbReference>
<dbReference type="EMBL" id="CP011801">
    <property type="protein sequence ID" value="ALA57264.1"/>
    <property type="molecule type" value="Genomic_DNA"/>
</dbReference>
<organism evidence="1 2">
    <name type="scientific">Nitrospira moscoviensis</name>
    <dbReference type="NCBI Taxonomy" id="42253"/>
    <lineage>
        <taxon>Bacteria</taxon>
        <taxon>Pseudomonadati</taxon>
        <taxon>Nitrospirota</taxon>
        <taxon>Nitrospiria</taxon>
        <taxon>Nitrospirales</taxon>
        <taxon>Nitrospiraceae</taxon>
        <taxon>Nitrospira</taxon>
    </lineage>
</organism>
<dbReference type="AlphaFoldDB" id="A0A0K2G8S5"/>
<dbReference type="STRING" id="42253.NITMOv2_0829"/>
<protein>
    <submittedName>
        <fullName evidence="1">Uncharacterized protein</fullName>
    </submittedName>
</protein>
<name>A0A0K2G8S5_NITMO</name>
<keyword evidence="2" id="KW-1185">Reference proteome</keyword>
<reference evidence="1 2" key="1">
    <citation type="journal article" date="2015" name="Proc. Natl. Acad. Sci. U.S.A.">
        <title>Expanded metabolic versatility of ubiquitous nitrite-oxidizing bacteria from the genus Nitrospira.</title>
        <authorList>
            <person name="Koch H."/>
            <person name="Lucker S."/>
            <person name="Albertsen M."/>
            <person name="Kitzinger K."/>
            <person name="Herbold C."/>
            <person name="Spieck E."/>
            <person name="Nielsen P.H."/>
            <person name="Wagner M."/>
            <person name="Daims H."/>
        </authorList>
    </citation>
    <scope>NUCLEOTIDE SEQUENCE [LARGE SCALE GENOMIC DNA]</scope>
    <source>
        <strain evidence="1 2">NSP M-1</strain>
    </source>
</reference>
<dbReference type="PATRIC" id="fig|42253.5.peg.813"/>
<dbReference type="Proteomes" id="UP000069205">
    <property type="component" value="Chromosome"/>
</dbReference>
<gene>
    <name evidence="1" type="ORF">NITMOv2_0829</name>
</gene>
<accession>A0A0K2G8S5</accession>
<evidence type="ECO:0000313" key="1">
    <source>
        <dbReference type="EMBL" id="ALA57264.1"/>
    </source>
</evidence>
<sequence length="201" mass="22841">MPLDYRLSPDSPLLRDGVFHRITSKSLRGDRFDPAEIELIRNGFDSLLRLDDPGGHAPFSLMQVDEFLALLSFPGITWFVSNKARLNSRQAALTILAGMPWPLWDGQERQDILLRVSMAQATFLKKMFTSTNRLIPILLSLPPATPYSPRSNVHNIWRGISRMSSQDVTLIRHVAKALRIYLHCLGGYLLQCAFSEMKGRY</sequence>
<evidence type="ECO:0000313" key="2">
    <source>
        <dbReference type="Proteomes" id="UP000069205"/>
    </source>
</evidence>